<evidence type="ECO:0000313" key="4">
    <source>
        <dbReference type="Proteomes" id="UP000184339"/>
    </source>
</evidence>
<sequence>MKRYVAPLLAISCAASAAPQPDAEQLMTMINAYRAAPGVCEGQRAQPLPALTPQPQLSTIRIAPATILAAALERAGYNSGQADAITVTGPRTPQDAMQTILWQHCGTLLKSGYTEIGSSRNGNEWTVVLAQPAPPRPAGMPPPTTPGVAILMEDWREVGQILLDGVNAARATARNCGEQSYPPAPPVRWNQQLGETALAHSNDMATQQYFSHAAKDGSVVGERARRAGYAWSRIGENIAAGQHSPQETLDSWLTSPGHCANIMTPEFTEMGAAYSRSPGPNAGIIYWTQVFGKPR</sequence>
<dbReference type="EMBL" id="FRCX01000008">
    <property type="protein sequence ID" value="SHN37143.1"/>
    <property type="molecule type" value="Genomic_DNA"/>
</dbReference>
<evidence type="ECO:0000313" key="3">
    <source>
        <dbReference type="EMBL" id="SHN37143.1"/>
    </source>
</evidence>
<dbReference type="Proteomes" id="UP000184339">
    <property type="component" value="Unassembled WGS sequence"/>
</dbReference>
<feature type="chain" id="PRO_5012952295" evidence="1">
    <location>
        <begin position="18"/>
        <end position="295"/>
    </location>
</feature>
<dbReference type="PANTHER" id="PTHR31157">
    <property type="entry name" value="SCP DOMAIN-CONTAINING PROTEIN"/>
    <property type="match status" value="1"/>
</dbReference>
<dbReference type="InterPro" id="IPR035940">
    <property type="entry name" value="CAP_sf"/>
</dbReference>
<evidence type="ECO:0000259" key="2">
    <source>
        <dbReference type="Pfam" id="PF00188"/>
    </source>
</evidence>
<dbReference type="PANTHER" id="PTHR31157:SF1">
    <property type="entry name" value="SCP DOMAIN-CONTAINING PROTEIN"/>
    <property type="match status" value="1"/>
</dbReference>
<organism evidence="3 4">
    <name type="scientific">Duganella sacchari</name>
    <dbReference type="NCBI Taxonomy" id="551987"/>
    <lineage>
        <taxon>Bacteria</taxon>
        <taxon>Pseudomonadati</taxon>
        <taxon>Pseudomonadota</taxon>
        <taxon>Betaproteobacteria</taxon>
        <taxon>Burkholderiales</taxon>
        <taxon>Oxalobacteraceae</taxon>
        <taxon>Telluria group</taxon>
        <taxon>Duganella</taxon>
    </lineage>
</organism>
<dbReference type="AlphaFoldDB" id="A0A1M7QYN1"/>
<feature type="signal peptide" evidence="1">
    <location>
        <begin position="1"/>
        <end position="17"/>
    </location>
</feature>
<dbReference type="SUPFAM" id="SSF55797">
    <property type="entry name" value="PR-1-like"/>
    <property type="match status" value="1"/>
</dbReference>
<reference evidence="4" key="1">
    <citation type="submission" date="2016-11" db="EMBL/GenBank/DDBJ databases">
        <authorList>
            <person name="Varghese N."/>
            <person name="Submissions S."/>
        </authorList>
    </citation>
    <scope>NUCLEOTIDE SEQUENCE [LARGE SCALE GENOMIC DNA]</scope>
    <source>
        <strain evidence="4">Sac-22</strain>
    </source>
</reference>
<dbReference type="Gene3D" id="3.40.33.10">
    <property type="entry name" value="CAP"/>
    <property type="match status" value="1"/>
</dbReference>
<dbReference type="Pfam" id="PF00188">
    <property type="entry name" value="CAP"/>
    <property type="match status" value="1"/>
</dbReference>
<proteinExistence type="predicted"/>
<accession>A0A1M7QYN1</accession>
<dbReference type="OrthoDB" id="68195at2"/>
<keyword evidence="1" id="KW-0732">Signal</keyword>
<dbReference type="RefSeq" id="WP_072787042.1">
    <property type="nucleotide sequence ID" value="NZ_FRCX01000008.1"/>
</dbReference>
<keyword evidence="4" id="KW-1185">Reference proteome</keyword>
<dbReference type="STRING" id="551987.SAMN05192549_108272"/>
<name>A0A1M7QYN1_9BURK</name>
<gene>
    <name evidence="3" type="ORF">SAMN05192549_108272</name>
</gene>
<protein>
    <submittedName>
        <fullName evidence="3">Uncharacterized conserved protein YkwD, contains CAP (CSP/antigen 5/PR1) domain</fullName>
    </submittedName>
</protein>
<evidence type="ECO:0000256" key="1">
    <source>
        <dbReference type="SAM" id="SignalP"/>
    </source>
</evidence>
<dbReference type="InterPro" id="IPR014044">
    <property type="entry name" value="CAP_dom"/>
</dbReference>
<feature type="domain" description="SCP" evidence="2">
    <location>
        <begin position="164"/>
        <end position="291"/>
    </location>
</feature>
<dbReference type="CDD" id="cd05379">
    <property type="entry name" value="CAP_bacterial"/>
    <property type="match status" value="1"/>
</dbReference>